<dbReference type="SUPFAM" id="SSF53927">
    <property type="entry name" value="Cytidine deaminase-like"/>
    <property type="match status" value="1"/>
</dbReference>
<protein>
    <submittedName>
        <fullName evidence="3">CYFA0S03e02828g1_1</fullName>
    </submittedName>
</protein>
<evidence type="ECO:0000259" key="2">
    <source>
        <dbReference type="PROSITE" id="PS51747"/>
    </source>
</evidence>
<dbReference type="VEuPathDB" id="FungiDB:BON22_4488"/>
<dbReference type="GO" id="GO:0002100">
    <property type="term" value="P:tRNA wobble adenosine to inosine editing"/>
    <property type="evidence" value="ECO:0007669"/>
    <property type="project" value="TreeGrafter"/>
</dbReference>
<accession>A0A061AVK0</accession>
<dbReference type="GO" id="GO:0052717">
    <property type="term" value="F:tRNA-specific adenosine-34 deaminase activity"/>
    <property type="evidence" value="ECO:0007669"/>
    <property type="project" value="TreeGrafter"/>
</dbReference>
<dbReference type="InterPro" id="IPR002125">
    <property type="entry name" value="CMP_dCMP_dom"/>
</dbReference>
<dbReference type="GO" id="GO:0005737">
    <property type="term" value="C:cytoplasm"/>
    <property type="evidence" value="ECO:0007669"/>
    <property type="project" value="TreeGrafter"/>
</dbReference>
<proteinExistence type="predicted"/>
<evidence type="ECO:0000256" key="1">
    <source>
        <dbReference type="ARBA" id="ARBA00022801"/>
    </source>
</evidence>
<reference evidence="3" key="1">
    <citation type="journal article" date="2014" name="Genome Announc.">
        <title>Genome sequence of the yeast Cyberlindnera fabianii (Hansenula fabianii).</title>
        <authorList>
            <person name="Freel K.C."/>
            <person name="Sarilar V."/>
            <person name="Neuveglise C."/>
            <person name="Devillers H."/>
            <person name="Friedrich A."/>
            <person name="Schacherer J."/>
        </authorList>
    </citation>
    <scope>NUCLEOTIDE SEQUENCE</scope>
    <source>
        <strain evidence="3">YJS4271</strain>
    </source>
</reference>
<dbReference type="Gene3D" id="3.40.140.10">
    <property type="entry name" value="Cytidine Deaminase, domain 2"/>
    <property type="match status" value="1"/>
</dbReference>
<keyword evidence="1" id="KW-0378">Hydrolase</keyword>
<dbReference type="GO" id="GO:0005634">
    <property type="term" value="C:nucleus"/>
    <property type="evidence" value="ECO:0007669"/>
    <property type="project" value="TreeGrafter"/>
</dbReference>
<evidence type="ECO:0000313" key="3">
    <source>
        <dbReference type="EMBL" id="CDR39396.1"/>
    </source>
</evidence>
<dbReference type="PANTHER" id="PTHR11079:SF149">
    <property type="entry name" value="TRNA-SPECIFIC ADENOSINE DEAMINASE 2"/>
    <property type="match status" value="1"/>
</dbReference>
<dbReference type="CDD" id="cd01285">
    <property type="entry name" value="nucleoside_deaminase"/>
    <property type="match status" value="1"/>
</dbReference>
<dbReference type="OrthoDB" id="1701769at2759"/>
<feature type="domain" description="CMP/dCMP-type deaminase" evidence="2">
    <location>
        <begin position="74"/>
        <end position="198"/>
    </location>
</feature>
<dbReference type="PhylomeDB" id="A0A061AVK0"/>
<gene>
    <name evidence="3" type="ORF">CYFA0S_03e02828g</name>
</gene>
<dbReference type="InterPro" id="IPR016193">
    <property type="entry name" value="Cytidine_deaminase-like"/>
</dbReference>
<dbReference type="PROSITE" id="PS51747">
    <property type="entry name" value="CYT_DCMP_DEAMINASES_2"/>
    <property type="match status" value="1"/>
</dbReference>
<dbReference type="EMBL" id="LK052888">
    <property type="protein sequence ID" value="CDR39396.1"/>
    <property type="molecule type" value="Genomic_DNA"/>
</dbReference>
<dbReference type="PANTHER" id="PTHR11079">
    <property type="entry name" value="CYTOSINE DEAMINASE FAMILY MEMBER"/>
    <property type="match status" value="1"/>
</dbReference>
<sequence>MGPLYFADANAPACHFRDRRIMENGLESRVPRVGMTCPGVIPRLSGGDGDEVSAFVVHGARGRALLSGHVSEMEEHIRFMRYALRLANNALHTGEVPVACVFVYRGEVVSYGSNNTNDSLSGITHAEFRGINTILDKVKACPGWENVFEKPEDIFKEVDLYVTVEPCVMCASALKQIGIRNVYFGCGNERFGGNGSVLKVNTDKTTPENNYRSCPGVLRREAVLLLRDFYTHENKKAPEPRNKKNRNLNLETFPDLIWKDYLSKEEFVEIFGPDKLACYDANADVFEDVDWSIVSAANIDISDIDSMVQTPLHLDTSTKKRRLT</sequence>
<name>A0A061AVK0_CYBFA</name>
<dbReference type="AlphaFoldDB" id="A0A061AVK0"/>
<organism evidence="3">
    <name type="scientific">Cyberlindnera fabianii</name>
    <name type="common">Yeast</name>
    <name type="synonym">Hansenula fabianii</name>
    <dbReference type="NCBI Taxonomy" id="36022"/>
    <lineage>
        <taxon>Eukaryota</taxon>
        <taxon>Fungi</taxon>
        <taxon>Dikarya</taxon>
        <taxon>Ascomycota</taxon>
        <taxon>Saccharomycotina</taxon>
        <taxon>Saccharomycetes</taxon>
        <taxon>Phaffomycetales</taxon>
        <taxon>Phaffomycetaceae</taxon>
        <taxon>Cyberlindnera</taxon>
    </lineage>
</organism>
<dbReference type="Pfam" id="PF00383">
    <property type="entry name" value="dCMP_cyt_deam_1"/>
    <property type="match status" value="1"/>
</dbReference>